<dbReference type="RefSeq" id="WP_367433650.1">
    <property type="nucleotide sequence ID" value="NZ_CP108413.1"/>
</dbReference>
<dbReference type="InterPro" id="IPR003594">
    <property type="entry name" value="HATPase_dom"/>
</dbReference>
<protein>
    <submittedName>
        <fullName evidence="4">ATP-grasp-modified RiPP</fullName>
    </submittedName>
</protein>
<keyword evidence="1" id="KW-0418">Kinase</keyword>
<evidence type="ECO:0000256" key="1">
    <source>
        <dbReference type="ARBA" id="ARBA00022527"/>
    </source>
</evidence>
<evidence type="ECO:0000259" key="3">
    <source>
        <dbReference type="Pfam" id="PF13581"/>
    </source>
</evidence>
<feature type="region of interest" description="Disordered" evidence="2">
    <location>
        <begin position="140"/>
        <end position="162"/>
    </location>
</feature>
<sequence>MSGRTHVTRFRVRKDSVAAARHHVRDTLIEWRLGLLIEDAVLITSELAGNVVNHAKGMGDHFELAMRRRSGVLILEVADSYQWQMPELQKPGPDDLSGRGLLIVDALSENWGVRPRNPGKTVWAHLPINRIQKEETAMTPKATSTATANAPATSPTAWGLGRMRPFPRTARLPYAAITLDPHTQTGEWLAADGSKVPALDRHKASETSAETTTSTSLDGNRDQGSDQSGDSD</sequence>
<dbReference type="EMBL" id="JBIRGH010000005">
    <property type="protein sequence ID" value="MFH8584731.1"/>
    <property type="molecule type" value="Genomic_DNA"/>
</dbReference>
<dbReference type="Pfam" id="PF14408">
    <property type="entry name" value="Actino_peptide"/>
    <property type="match status" value="1"/>
</dbReference>
<keyword evidence="1" id="KW-0808">Transferase</keyword>
<dbReference type="InterPro" id="IPR026496">
    <property type="entry name" value="GRASP_targ"/>
</dbReference>
<organism evidence="4 5">
    <name type="scientific">Streptomyces celluloflavus</name>
    <dbReference type="NCBI Taxonomy" id="58344"/>
    <lineage>
        <taxon>Bacteria</taxon>
        <taxon>Bacillati</taxon>
        <taxon>Actinomycetota</taxon>
        <taxon>Actinomycetes</taxon>
        <taxon>Kitasatosporales</taxon>
        <taxon>Streptomycetaceae</taxon>
        <taxon>Streptomyces</taxon>
    </lineage>
</organism>
<keyword evidence="1" id="KW-0723">Serine/threonine-protein kinase</keyword>
<dbReference type="SUPFAM" id="SSF55874">
    <property type="entry name" value="ATPase domain of HSP90 chaperone/DNA topoisomerase II/histidine kinase"/>
    <property type="match status" value="1"/>
</dbReference>
<evidence type="ECO:0000313" key="5">
    <source>
        <dbReference type="Proteomes" id="UP001610990"/>
    </source>
</evidence>
<dbReference type="CDD" id="cd16936">
    <property type="entry name" value="HATPase_RsbW-like"/>
    <property type="match status" value="1"/>
</dbReference>
<name>A0ABW7R9K9_9ACTN</name>
<reference evidence="4 5" key="1">
    <citation type="submission" date="2024-10" db="EMBL/GenBank/DDBJ databases">
        <title>The Natural Products Discovery Center: Release of the First 8490 Sequenced Strains for Exploring Actinobacteria Biosynthetic Diversity.</title>
        <authorList>
            <person name="Kalkreuter E."/>
            <person name="Kautsar S.A."/>
            <person name="Yang D."/>
            <person name="Bader C.D."/>
            <person name="Teijaro C.N."/>
            <person name="Fluegel L."/>
            <person name="Davis C.M."/>
            <person name="Simpson J.R."/>
            <person name="Lauterbach L."/>
            <person name="Steele A.D."/>
            <person name="Gui C."/>
            <person name="Meng S."/>
            <person name="Li G."/>
            <person name="Viehrig K."/>
            <person name="Ye F."/>
            <person name="Su P."/>
            <person name="Kiefer A.F."/>
            <person name="Nichols A."/>
            <person name="Cepeda A.J."/>
            <person name="Yan W."/>
            <person name="Fan B."/>
            <person name="Jiang Y."/>
            <person name="Adhikari A."/>
            <person name="Zheng C.-J."/>
            <person name="Schuster L."/>
            <person name="Cowan T.M."/>
            <person name="Smanski M.J."/>
            <person name="Chevrette M.G."/>
            <person name="De Carvalho L.P.S."/>
            <person name="Shen B."/>
        </authorList>
    </citation>
    <scope>NUCLEOTIDE SEQUENCE [LARGE SCALE GENOMIC DNA]</scope>
    <source>
        <strain evidence="4 5">NPDC018013</strain>
    </source>
</reference>
<dbReference type="Gene3D" id="3.30.565.10">
    <property type="entry name" value="Histidine kinase-like ATPase, C-terminal domain"/>
    <property type="match status" value="1"/>
</dbReference>
<proteinExistence type="predicted"/>
<dbReference type="PANTHER" id="PTHR35526">
    <property type="entry name" value="ANTI-SIGMA-F FACTOR RSBW-RELATED"/>
    <property type="match status" value="1"/>
</dbReference>
<dbReference type="Proteomes" id="UP001610990">
    <property type="component" value="Unassembled WGS sequence"/>
</dbReference>
<dbReference type="InterPro" id="IPR050267">
    <property type="entry name" value="Anti-sigma-factor_SerPK"/>
</dbReference>
<evidence type="ECO:0000313" key="4">
    <source>
        <dbReference type="EMBL" id="MFH8584731.1"/>
    </source>
</evidence>
<accession>A0ABW7R9K9</accession>
<evidence type="ECO:0000256" key="2">
    <source>
        <dbReference type="SAM" id="MobiDB-lite"/>
    </source>
</evidence>
<feature type="compositionally biased region" description="Low complexity" evidence="2">
    <location>
        <begin position="140"/>
        <end position="157"/>
    </location>
</feature>
<keyword evidence="5" id="KW-1185">Reference proteome</keyword>
<dbReference type="Pfam" id="PF13581">
    <property type="entry name" value="HATPase_c_2"/>
    <property type="match status" value="1"/>
</dbReference>
<feature type="region of interest" description="Disordered" evidence="2">
    <location>
        <begin position="191"/>
        <end position="232"/>
    </location>
</feature>
<comment type="caution">
    <text evidence="4">The sequence shown here is derived from an EMBL/GenBank/DDBJ whole genome shotgun (WGS) entry which is preliminary data.</text>
</comment>
<gene>
    <name evidence="4" type="primary">tgmA</name>
    <name evidence="4" type="ORF">ACH4GP_10095</name>
</gene>
<dbReference type="InterPro" id="IPR025843">
    <property type="entry name" value="Actino_peptide"/>
</dbReference>
<dbReference type="InterPro" id="IPR036890">
    <property type="entry name" value="HATPase_C_sf"/>
</dbReference>
<dbReference type="PANTHER" id="PTHR35526:SF3">
    <property type="entry name" value="ANTI-SIGMA-F FACTOR RSBW"/>
    <property type="match status" value="1"/>
</dbReference>
<feature type="domain" description="Histidine kinase/HSP90-like ATPase" evidence="3">
    <location>
        <begin position="12"/>
        <end position="124"/>
    </location>
</feature>
<feature type="compositionally biased region" description="Low complexity" evidence="2">
    <location>
        <begin position="206"/>
        <end position="216"/>
    </location>
</feature>
<dbReference type="NCBIfam" id="TIGR04186">
    <property type="entry name" value="GRASP_targ"/>
    <property type="match status" value="1"/>
</dbReference>